<dbReference type="AlphaFoldDB" id="B0C4D1"/>
<dbReference type="EMBL" id="CP000828">
    <property type="protein sequence ID" value="ABW28675.1"/>
    <property type="molecule type" value="Genomic_DNA"/>
</dbReference>
<dbReference type="KEGG" id="amr:AM1_3685"/>
<evidence type="ECO:0000313" key="1">
    <source>
        <dbReference type="EMBL" id="ABW28675.1"/>
    </source>
</evidence>
<sequence length="40" mass="4419">MHLAQRWIAGIQCLSPGVRVLFSTQGQERSSNCDESGARE</sequence>
<keyword evidence="2" id="KW-1185">Reference proteome</keyword>
<dbReference type="STRING" id="329726.AM1_3685"/>
<protein>
    <submittedName>
        <fullName evidence="1">Uncharacterized protein</fullName>
    </submittedName>
</protein>
<reference evidence="1 2" key="1">
    <citation type="journal article" date="2008" name="Proc. Natl. Acad. Sci. U.S.A.">
        <title>Niche adaptation and genome expansion in the chlorophyll d-producing cyanobacterium Acaryochloris marina.</title>
        <authorList>
            <person name="Swingley W.D."/>
            <person name="Chen M."/>
            <person name="Cheung P.C."/>
            <person name="Conrad A.L."/>
            <person name="Dejesa L.C."/>
            <person name="Hao J."/>
            <person name="Honchak B.M."/>
            <person name="Karbach L.E."/>
            <person name="Kurdoglu A."/>
            <person name="Lahiri S."/>
            <person name="Mastrian S.D."/>
            <person name="Miyashita H."/>
            <person name="Page L."/>
            <person name="Ramakrishna P."/>
            <person name="Satoh S."/>
            <person name="Sattley W.M."/>
            <person name="Shimada Y."/>
            <person name="Taylor H.L."/>
            <person name="Tomo T."/>
            <person name="Tsuchiya T."/>
            <person name="Wang Z.T."/>
            <person name="Raymond J."/>
            <person name="Mimuro M."/>
            <person name="Blankenship R.E."/>
            <person name="Touchman J.W."/>
        </authorList>
    </citation>
    <scope>NUCLEOTIDE SEQUENCE [LARGE SCALE GENOMIC DNA]</scope>
    <source>
        <strain evidence="2">MBIC 11017</strain>
    </source>
</reference>
<proteinExistence type="predicted"/>
<dbReference type="HOGENOM" id="CLU_3283120_0_0_3"/>
<dbReference type="Proteomes" id="UP000000268">
    <property type="component" value="Chromosome"/>
</dbReference>
<accession>B0C4D1</accession>
<gene>
    <name evidence="1" type="ordered locus">AM1_3685</name>
</gene>
<evidence type="ECO:0000313" key="2">
    <source>
        <dbReference type="Proteomes" id="UP000000268"/>
    </source>
</evidence>
<organism evidence="1 2">
    <name type="scientific">Acaryochloris marina (strain MBIC 11017)</name>
    <dbReference type="NCBI Taxonomy" id="329726"/>
    <lineage>
        <taxon>Bacteria</taxon>
        <taxon>Bacillati</taxon>
        <taxon>Cyanobacteriota</taxon>
        <taxon>Cyanophyceae</taxon>
        <taxon>Acaryochloridales</taxon>
        <taxon>Acaryochloridaceae</taxon>
        <taxon>Acaryochloris</taxon>
    </lineage>
</organism>
<name>B0C4D1_ACAM1</name>